<comment type="caution">
    <text evidence="1">The sequence shown here is derived from an EMBL/GenBank/DDBJ whole genome shotgun (WGS) entry which is preliminary data.</text>
</comment>
<keyword evidence="2" id="KW-1185">Reference proteome</keyword>
<proteinExistence type="predicted"/>
<dbReference type="SUPFAM" id="SSF54427">
    <property type="entry name" value="NTF2-like"/>
    <property type="match status" value="1"/>
</dbReference>
<reference evidence="1 2" key="1">
    <citation type="submission" date="2022-01" db="EMBL/GenBank/DDBJ databases">
        <title>Octadecabacter sp. nov., isolated from a marine alga.</title>
        <authorList>
            <person name="Jin M.S."/>
            <person name="Kim H.M."/>
            <person name="Han D.M."/>
            <person name="Jung J.J."/>
            <person name="Jeon C.O."/>
        </authorList>
    </citation>
    <scope>NUCLEOTIDE SEQUENCE [LARGE SCALE GENOMIC DNA]</scope>
    <source>
        <strain evidence="1 2">G9-8</strain>
    </source>
</reference>
<dbReference type="Proteomes" id="UP001200557">
    <property type="component" value="Unassembled WGS sequence"/>
</dbReference>
<sequence length="134" mass="14483">MTNLSQINDADEAHSFAEYKAIEAALKPYVDAAKSGDGALSRSAFMDHAHIVGSIAGTYYDMDADTFGDAVSEGGPAPDVQSHIAWINVSGPAAAARVEFLNWGGMRYTDFFVLYKKDGVWKISSKVYDSHAKN</sequence>
<gene>
    <name evidence="1" type="ORF">L0664_00255</name>
</gene>
<dbReference type="InterPro" id="IPR039437">
    <property type="entry name" value="FrzH/put_lumazine-bd"/>
</dbReference>
<accession>A0ABS9CQH0</accession>
<dbReference type="Pfam" id="PF12893">
    <property type="entry name" value="Lumazine_bd_2"/>
    <property type="match status" value="1"/>
</dbReference>
<organism evidence="1 2">
    <name type="scientific">Octadecabacter dasysiphoniae</name>
    <dbReference type="NCBI Taxonomy" id="2909341"/>
    <lineage>
        <taxon>Bacteria</taxon>
        <taxon>Pseudomonadati</taxon>
        <taxon>Pseudomonadota</taxon>
        <taxon>Alphaproteobacteria</taxon>
        <taxon>Rhodobacterales</taxon>
        <taxon>Roseobacteraceae</taxon>
        <taxon>Octadecabacter</taxon>
    </lineage>
</organism>
<dbReference type="InterPro" id="IPR032710">
    <property type="entry name" value="NTF2-like_dom_sf"/>
</dbReference>
<name>A0ABS9CQH0_9RHOB</name>
<evidence type="ECO:0000313" key="2">
    <source>
        <dbReference type="Proteomes" id="UP001200557"/>
    </source>
</evidence>
<dbReference type="Gene3D" id="3.10.450.50">
    <property type="match status" value="1"/>
</dbReference>
<dbReference type="RefSeq" id="WP_235223615.1">
    <property type="nucleotide sequence ID" value="NZ_JAKGAQ010000001.1"/>
</dbReference>
<protein>
    <submittedName>
        <fullName evidence="1">Nuclear transport factor 2 family protein</fullName>
    </submittedName>
</protein>
<evidence type="ECO:0000313" key="1">
    <source>
        <dbReference type="EMBL" id="MCF2869481.1"/>
    </source>
</evidence>
<dbReference type="EMBL" id="JAKGAQ010000001">
    <property type="protein sequence ID" value="MCF2869481.1"/>
    <property type="molecule type" value="Genomic_DNA"/>
</dbReference>